<keyword evidence="13" id="KW-1185">Reference proteome</keyword>
<evidence type="ECO:0000313" key="13">
    <source>
        <dbReference type="Proteomes" id="UP000036987"/>
    </source>
</evidence>
<dbReference type="InterPro" id="IPR017930">
    <property type="entry name" value="Myb_dom"/>
</dbReference>
<feature type="compositionally biased region" description="Low complexity" evidence="8">
    <location>
        <begin position="145"/>
        <end position="161"/>
    </location>
</feature>
<comment type="subcellular location">
    <subcellularLocation>
        <location evidence="1">Nucleus</location>
    </subcellularLocation>
</comment>
<dbReference type="FunFam" id="1.10.10.60:FF:000009">
    <property type="entry name" value="transcription factor MYB1R1"/>
    <property type="match status" value="1"/>
</dbReference>
<proteinExistence type="predicted"/>
<evidence type="ECO:0000256" key="5">
    <source>
        <dbReference type="ARBA" id="ARBA00023242"/>
    </source>
</evidence>
<feature type="domain" description="Myb-like" evidence="9">
    <location>
        <begin position="29"/>
        <end position="83"/>
    </location>
</feature>
<evidence type="ECO:0000256" key="8">
    <source>
        <dbReference type="SAM" id="MobiDB-lite"/>
    </source>
</evidence>
<dbReference type="PANTHER" id="PTHR44042:SF58">
    <property type="entry name" value="DUPLICATED HOMEODOMAIN-LIKE SUPERFAMILY PROTEIN"/>
    <property type="match status" value="1"/>
</dbReference>
<dbReference type="CDD" id="cd00167">
    <property type="entry name" value="SANT"/>
    <property type="match status" value="2"/>
</dbReference>
<keyword evidence="5" id="KW-0539">Nucleus</keyword>
<dbReference type="OrthoDB" id="118550at2759"/>
<feature type="region of interest" description="Disordered" evidence="8">
    <location>
        <begin position="245"/>
        <end position="274"/>
    </location>
</feature>
<dbReference type="InterPro" id="IPR001005">
    <property type="entry name" value="SANT/Myb"/>
</dbReference>
<dbReference type="PROSITE" id="PS51293">
    <property type="entry name" value="SANT"/>
    <property type="match status" value="1"/>
</dbReference>
<dbReference type="InterPro" id="IPR006447">
    <property type="entry name" value="Myb_dom_plants"/>
</dbReference>
<dbReference type="Proteomes" id="UP000036987">
    <property type="component" value="Unassembled WGS sequence"/>
</dbReference>
<dbReference type="Pfam" id="PF00249">
    <property type="entry name" value="Myb_DNA-binding"/>
    <property type="match status" value="2"/>
</dbReference>
<evidence type="ECO:0000259" key="11">
    <source>
        <dbReference type="PROSITE" id="PS51294"/>
    </source>
</evidence>
<dbReference type="SMART" id="SM00717">
    <property type="entry name" value="SANT"/>
    <property type="match status" value="2"/>
</dbReference>
<evidence type="ECO:0000259" key="10">
    <source>
        <dbReference type="PROSITE" id="PS51293"/>
    </source>
</evidence>
<dbReference type="STRING" id="29655.A0A0K9NPR4"/>
<evidence type="ECO:0000256" key="3">
    <source>
        <dbReference type="ARBA" id="ARBA00023125"/>
    </source>
</evidence>
<evidence type="ECO:0000256" key="6">
    <source>
        <dbReference type="ARBA" id="ARBA00068153"/>
    </source>
</evidence>
<reference evidence="13" key="1">
    <citation type="journal article" date="2016" name="Nature">
        <title>The genome of the seagrass Zostera marina reveals angiosperm adaptation to the sea.</title>
        <authorList>
            <person name="Olsen J.L."/>
            <person name="Rouze P."/>
            <person name="Verhelst B."/>
            <person name="Lin Y.-C."/>
            <person name="Bayer T."/>
            <person name="Collen J."/>
            <person name="Dattolo E."/>
            <person name="De Paoli E."/>
            <person name="Dittami S."/>
            <person name="Maumus F."/>
            <person name="Michel G."/>
            <person name="Kersting A."/>
            <person name="Lauritano C."/>
            <person name="Lohaus R."/>
            <person name="Toepel M."/>
            <person name="Tonon T."/>
            <person name="Vanneste K."/>
            <person name="Amirebrahimi M."/>
            <person name="Brakel J."/>
            <person name="Bostroem C."/>
            <person name="Chovatia M."/>
            <person name="Grimwood J."/>
            <person name="Jenkins J.W."/>
            <person name="Jueterbock A."/>
            <person name="Mraz A."/>
            <person name="Stam W.T."/>
            <person name="Tice H."/>
            <person name="Bornberg-Bauer E."/>
            <person name="Green P.J."/>
            <person name="Pearson G.A."/>
            <person name="Procaccini G."/>
            <person name="Duarte C.M."/>
            <person name="Schmutz J."/>
            <person name="Reusch T.B.H."/>
            <person name="Van de Peer Y."/>
        </authorList>
    </citation>
    <scope>NUCLEOTIDE SEQUENCE [LARGE SCALE GENOMIC DNA]</scope>
    <source>
        <strain evidence="13">cv. Finnish</strain>
    </source>
</reference>
<dbReference type="SUPFAM" id="SSF46689">
    <property type="entry name" value="Homeodomain-like"/>
    <property type="match status" value="2"/>
</dbReference>
<keyword evidence="2" id="KW-0805">Transcription regulation</keyword>
<dbReference type="AlphaFoldDB" id="A0A0K9NPR4"/>
<feature type="region of interest" description="Disordered" evidence="8">
    <location>
        <begin position="141"/>
        <end position="178"/>
    </location>
</feature>
<feature type="domain" description="SANT" evidence="10">
    <location>
        <begin position="182"/>
        <end position="230"/>
    </location>
</feature>
<dbReference type="PROSITE" id="PS51294">
    <property type="entry name" value="HTH_MYB"/>
    <property type="match status" value="1"/>
</dbReference>
<sequence>MEMVSWGGLDDIHSPASYISSSVDWVYADINSKTGNWTMEENKVFENGLAVYDIDTAERWENIVEMLPGKSLEQVKKHYSYLQQDIISIEAGLIPIPSYTTPYSNRNNIDASPPFTLDWVNSRGVGLGGGTGRFQYHTVKHNHHSSSSSITTTTTTSTATHGAKRHGGRICSDHERKKGVPWTEEEHRLFLLGLKKYGKGDWRNISRNYVISRTPTQVASHAQKYFIRLSSGGKDKRRSSIHDITTVNLSDNSRLPPPPPPPCADKTATNSNHQCKESSTAAFFNSKFSNAGLFNSNRHHNHHHQSGITD</sequence>
<keyword evidence="3" id="KW-0238">DNA-binding</keyword>
<gene>
    <name evidence="12" type="ORF">ZOSMA_7G00970</name>
</gene>
<dbReference type="GO" id="GO:0005634">
    <property type="term" value="C:nucleus"/>
    <property type="evidence" value="ECO:0007669"/>
    <property type="project" value="UniProtKB-SubCell"/>
</dbReference>
<feature type="domain" description="Myb-like" evidence="9">
    <location>
        <begin position="174"/>
        <end position="226"/>
    </location>
</feature>
<evidence type="ECO:0000313" key="12">
    <source>
        <dbReference type="EMBL" id="KMZ58067.1"/>
    </source>
</evidence>
<dbReference type="FunFam" id="1.10.10.60:FF:000154">
    <property type="entry name" value="Transcription factor SRM1"/>
    <property type="match status" value="1"/>
</dbReference>
<dbReference type="EMBL" id="LFYR01001978">
    <property type="protein sequence ID" value="KMZ58067.1"/>
    <property type="molecule type" value="Genomic_DNA"/>
</dbReference>
<keyword evidence="4" id="KW-0804">Transcription</keyword>
<evidence type="ECO:0000256" key="4">
    <source>
        <dbReference type="ARBA" id="ARBA00023163"/>
    </source>
</evidence>
<protein>
    <recommendedName>
        <fullName evidence="6">Transcription factor MYBS1</fullName>
    </recommendedName>
    <alternativeName>
        <fullName evidence="7">Myb-related protein S1</fullName>
    </alternativeName>
</protein>
<dbReference type="Gene3D" id="1.10.10.60">
    <property type="entry name" value="Homeodomain-like"/>
    <property type="match status" value="2"/>
</dbReference>
<evidence type="ECO:0000256" key="2">
    <source>
        <dbReference type="ARBA" id="ARBA00023015"/>
    </source>
</evidence>
<dbReference type="InterPro" id="IPR009057">
    <property type="entry name" value="Homeodomain-like_sf"/>
</dbReference>
<dbReference type="InterPro" id="IPR017884">
    <property type="entry name" value="SANT_dom"/>
</dbReference>
<dbReference type="GO" id="GO:0009744">
    <property type="term" value="P:response to sucrose"/>
    <property type="evidence" value="ECO:0007669"/>
    <property type="project" value="UniProtKB-ARBA"/>
</dbReference>
<accession>A0A0K9NPR4</accession>
<feature type="domain" description="HTH myb-type" evidence="11">
    <location>
        <begin position="174"/>
        <end position="230"/>
    </location>
</feature>
<name>A0A0K9NPR4_ZOSMR</name>
<dbReference type="GO" id="GO:0009739">
    <property type="term" value="P:response to gibberellin"/>
    <property type="evidence" value="ECO:0007669"/>
    <property type="project" value="UniProtKB-ARBA"/>
</dbReference>
<dbReference type="PROSITE" id="PS50090">
    <property type="entry name" value="MYB_LIKE"/>
    <property type="match status" value="2"/>
</dbReference>
<evidence type="ECO:0000256" key="1">
    <source>
        <dbReference type="ARBA" id="ARBA00004123"/>
    </source>
</evidence>
<dbReference type="NCBIfam" id="TIGR01557">
    <property type="entry name" value="myb_SHAQKYF"/>
    <property type="match status" value="1"/>
</dbReference>
<dbReference type="PANTHER" id="PTHR44042">
    <property type="entry name" value="DUPLICATED HOMEODOMAIN-LIKE SUPERFAMILY PROTEIN-RELATED"/>
    <property type="match status" value="1"/>
</dbReference>
<dbReference type="OMA" id="WENIVEM"/>
<evidence type="ECO:0000259" key="9">
    <source>
        <dbReference type="PROSITE" id="PS50090"/>
    </source>
</evidence>
<organism evidence="12 13">
    <name type="scientific">Zostera marina</name>
    <name type="common">Eelgrass</name>
    <dbReference type="NCBI Taxonomy" id="29655"/>
    <lineage>
        <taxon>Eukaryota</taxon>
        <taxon>Viridiplantae</taxon>
        <taxon>Streptophyta</taxon>
        <taxon>Embryophyta</taxon>
        <taxon>Tracheophyta</taxon>
        <taxon>Spermatophyta</taxon>
        <taxon>Magnoliopsida</taxon>
        <taxon>Liliopsida</taxon>
        <taxon>Zosteraceae</taxon>
        <taxon>Zostera</taxon>
    </lineage>
</organism>
<evidence type="ECO:0000256" key="7">
    <source>
        <dbReference type="ARBA" id="ARBA00076145"/>
    </source>
</evidence>
<comment type="caution">
    <text evidence="12">The sequence shown here is derived from an EMBL/GenBank/DDBJ whole genome shotgun (WGS) entry which is preliminary data.</text>
</comment>
<dbReference type="GO" id="GO:0003677">
    <property type="term" value="F:DNA binding"/>
    <property type="evidence" value="ECO:0007669"/>
    <property type="project" value="UniProtKB-KW"/>
</dbReference>